<accession>A0A415PI10</accession>
<reference evidence="2 9" key="2">
    <citation type="journal article" date="2019" name="Nat. Med.">
        <title>A library of human gut bacterial isolates paired with longitudinal multiomics data enables mechanistic microbiome research.</title>
        <authorList>
            <person name="Poyet M."/>
            <person name="Groussin M."/>
            <person name="Gibbons S.M."/>
            <person name="Avila-Pacheco J."/>
            <person name="Jiang X."/>
            <person name="Kearney S.M."/>
            <person name="Perrotta A.R."/>
            <person name="Berdy B."/>
            <person name="Zhao S."/>
            <person name="Lieberman T.D."/>
            <person name="Swanson P.K."/>
            <person name="Smith M."/>
            <person name="Roesemann S."/>
            <person name="Alexander J.E."/>
            <person name="Rich S.A."/>
            <person name="Livny J."/>
            <person name="Vlamakis H."/>
            <person name="Clish C."/>
            <person name="Bullock K."/>
            <person name="Deik A."/>
            <person name="Scott J."/>
            <person name="Pierce K.A."/>
            <person name="Xavier R.J."/>
            <person name="Alm E.J."/>
        </authorList>
    </citation>
    <scope>NUCLEOTIDE SEQUENCE [LARGE SCALE GENOMIC DNA]</scope>
    <source>
        <strain evidence="2 9">BIOML-A1</strain>
    </source>
</reference>
<gene>
    <name evidence="5" type="ORF">DW007_11355</name>
    <name evidence="4" type="ORF">DW811_08615</name>
    <name evidence="3" type="ORF">DW858_02360</name>
    <name evidence="2" type="ORF">GKE48_01445</name>
</gene>
<evidence type="ECO:0000313" key="3">
    <source>
        <dbReference type="EMBL" id="RHC14690.1"/>
    </source>
</evidence>
<evidence type="ECO:0000313" key="5">
    <source>
        <dbReference type="EMBL" id="RHL66506.1"/>
    </source>
</evidence>
<evidence type="ECO:0000313" key="6">
    <source>
        <dbReference type="Proteomes" id="UP000284794"/>
    </source>
</evidence>
<dbReference type="Proteomes" id="UP000481964">
    <property type="component" value="Unassembled WGS sequence"/>
</dbReference>
<evidence type="ECO:0000313" key="9">
    <source>
        <dbReference type="Proteomes" id="UP000481964"/>
    </source>
</evidence>
<protein>
    <submittedName>
        <fullName evidence="4">Uncharacterized protein</fullName>
    </submittedName>
</protein>
<dbReference type="RefSeq" id="WP_012738387.1">
    <property type="nucleotide sequence ID" value="NZ_CP085938.1"/>
</dbReference>
<evidence type="ECO:0000313" key="2">
    <source>
        <dbReference type="EMBL" id="MSC56123.1"/>
    </source>
</evidence>
<proteinExistence type="predicted"/>
<evidence type="ECO:0000313" key="7">
    <source>
        <dbReference type="Proteomes" id="UP000285201"/>
    </source>
</evidence>
<dbReference type="AlphaFoldDB" id="A0A415PI10"/>
<name>A0A415PI10_9FIRM</name>
<evidence type="ECO:0000313" key="8">
    <source>
        <dbReference type="Proteomes" id="UP000285844"/>
    </source>
</evidence>
<evidence type="ECO:0000313" key="4">
    <source>
        <dbReference type="EMBL" id="RHD07981.1"/>
    </source>
</evidence>
<organism evidence="4 6">
    <name type="scientific">Lachnospira eligens</name>
    <dbReference type="NCBI Taxonomy" id="39485"/>
    <lineage>
        <taxon>Bacteria</taxon>
        <taxon>Bacillati</taxon>
        <taxon>Bacillota</taxon>
        <taxon>Clostridia</taxon>
        <taxon>Lachnospirales</taxon>
        <taxon>Lachnospiraceae</taxon>
        <taxon>Lachnospira</taxon>
    </lineage>
</organism>
<dbReference type="Proteomes" id="UP000285844">
    <property type="component" value="Unassembled WGS sequence"/>
</dbReference>
<dbReference type="EMBL" id="QROY01000010">
    <property type="protein sequence ID" value="RHL66506.1"/>
    <property type="molecule type" value="Genomic_DNA"/>
</dbReference>
<reference evidence="6 7" key="1">
    <citation type="submission" date="2018-08" db="EMBL/GenBank/DDBJ databases">
        <title>A genome reference for cultivated species of the human gut microbiota.</title>
        <authorList>
            <person name="Zou Y."/>
            <person name="Xue W."/>
            <person name="Luo G."/>
        </authorList>
    </citation>
    <scope>NUCLEOTIDE SEQUENCE [LARGE SCALE GENOMIC DNA]</scope>
    <source>
        <strain evidence="5 7">AF36-7BH</strain>
        <strain evidence="4 6">AM32-2AC</strain>
        <strain evidence="3 8">AM37-3BH</strain>
    </source>
</reference>
<dbReference type="Proteomes" id="UP000285201">
    <property type="component" value="Unassembled WGS sequence"/>
</dbReference>
<dbReference type="EMBL" id="WKRD01000001">
    <property type="protein sequence ID" value="MSC56123.1"/>
    <property type="molecule type" value="Genomic_DNA"/>
</dbReference>
<keyword evidence="1" id="KW-1133">Transmembrane helix</keyword>
<evidence type="ECO:0000256" key="1">
    <source>
        <dbReference type="SAM" id="Phobius"/>
    </source>
</evidence>
<feature type="transmembrane region" description="Helical" evidence="1">
    <location>
        <begin position="20"/>
        <end position="40"/>
    </location>
</feature>
<dbReference type="GeneID" id="41354908"/>
<keyword evidence="1" id="KW-0812">Transmembrane</keyword>
<keyword evidence="1" id="KW-0472">Membrane</keyword>
<dbReference type="EMBL" id="QSIS01000010">
    <property type="protein sequence ID" value="RHD07981.1"/>
    <property type="molecule type" value="Genomic_DNA"/>
</dbReference>
<dbReference type="EMBL" id="QSHM01000002">
    <property type="protein sequence ID" value="RHC14690.1"/>
    <property type="molecule type" value="Genomic_DNA"/>
</dbReference>
<dbReference type="Proteomes" id="UP000284794">
    <property type="component" value="Unassembled WGS sequence"/>
</dbReference>
<sequence>MLTLLNLNVAGYIDPSVMTYAIQAIAGVIIAVGAFLGIYLRKAKKKLNNKLGIDENRNKEVETDDIVINESK</sequence>
<comment type="caution">
    <text evidence="4">The sequence shown here is derived from an EMBL/GenBank/DDBJ whole genome shotgun (WGS) entry which is preliminary data.</text>
</comment>